<accession>A0A1M7FAM6</accession>
<evidence type="ECO:0000313" key="1">
    <source>
        <dbReference type="EMBL" id="SHM00707.1"/>
    </source>
</evidence>
<protein>
    <recommendedName>
        <fullName evidence="3">DUF2946 domain-containing protein</fullName>
    </recommendedName>
</protein>
<dbReference type="AlphaFoldDB" id="A0A1M7FAM6"/>
<evidence type="ECO:0000313" key="2">
    <source>
        <dbReference type="Proteomes" id="UP000186002"/>
    </source>
</evidence>
<organism evidence="1 2">
    <name type="scientific">Roseibium suaedae</name>
    <dbReference type="NCBI Taxonomy" id="735517"/>
    <lineage>
        <taxon>Bacteria</taxon>
        <taxon>Pseudomonadati</taxon>
        <taxon>Pseudomonadota</taxon>
        <taxon>Alphaproteobacteria</taxon>
        <taxon>Hyphomicrobiales</taxon>
        <taxon>Stappiaceae</taxon>
        <taxon>Roseibium</taxon>
    </lineage>
</organism>
<evidence type="ECO:0008006" key="3">
    <source>
        <dbReference type="Google" id="ProtNLM"/>
    </source>
</evidence>
<name>A0A1M7FAM6_9HYPH</name>
<keyword evidence="2" id="KW-1185">Reference proteome</keyword>
<dbReference type="STRING" id="735517.SAMN05444272_1543"/>
<dbReference type="Proteomes" id="UP000186002">
    <property type="component" value="Unassembled WGS sequence"/>
</dbReference>
<dbReference type="EMBL" id="FRBW01000002">
    <property type="protein sequence ID" value="SHM00707.1"/>
    <property type="molecule type" value="Genomic_DNA"/>
</dbReference>
<dbReference type="OrthoDB" id="7744280at2"/>
<reference evidence="1 2" key="1">
    <citation type="submission" date="2016-11" db="EMBL/GenBank/DDBJ databases">
        <authorList>
            <person name="Jaros S."/>
            <person name="Januszkiewicz K."/>
            <person name="Wedrychowicz H."/>
        </authorList>
    </citation>
    <scope>NUCLEOTIDE SEQUENCE [LARGE SCALE GENOMIC DNA]</scope>
    <source>
        <strain evidence="1 2">DSM 22153</strain>
    </source>
</reference>
<proteinExistence type="predicted"/>
<gene>
    <name evidence="1" type="ORF">SAMN05444272_1543</name>
</gene>
<dbReference type="RefSeq" id="WP_073011433.1">
    <property type="nucleotide sequence ID" value="NZ_FRBW01000002.1"/>
</dbReference>
<sequence length="134" mass="14213">MSNAVRTSSSKFLSAVLALSVLLLLGAHSGGWVSLSQSSRNDLSAYALPDGTLPLICEHSEAGADGQGDRPSGLGRECPACVLCKTLVLASAPVLPEFRSSVREIFPDPLFDQWRPVARAGRHQPRAPPVRVPV</sequence>